<organism evidence="2 3">
    <name type="scientific">Rattus norvegicus</name>
    <name type="common">Rat</name>
    <dbReference type="NCBI Taxonomy" id="10116"/>
    <lineage>
        <taxon>Eukaryota</taxon>
        <taxon>Metazoa</taxon>
        <taxon>Chordata</taxon>
        <taxon>Craniata</taxon>
        <taxon>Vertebrata</taxon>
        <taxon>Euteleostomi</taxon>
        <taxon>Mammalia</taxon>
        <taxon>Eutheria</taxon>
        <taxon>Euarchontoglires</taxon>
        <taxon>Glires</taxon>
        <taxon>Rodentia</taxon>
        <taxon>Myomorpha</taxon>
        <taxon>Muroidea</taxon>
        <taxon>Muridae</taxon>
        <taxon>Murinae</taxon>
        <taxon>Rattus</taxon>
    </lineage>
</organism>
<gene>
    <name evidence="2" type="ORF">rCG_24290</name>
</gene>
<dbReference type="EMBL" id="CH474032">
    <property type="protein sequence ID" value="EDL93997.1"/>
    <property type="molecule type" value="Genomic_DNA"/>
</dbReference>
<accession>A6KAT9</accession>
<evidence type="ECO:0000256" key="1">
    <source>
        <dbReference type="SAM" id="MobiDB-lite"/>
    </source>
</evidence>
<evidence type="ECO:0000313" key="3">
    <source>
        <dbReference type="Proteomes" id="UP000234681"/>
    </source>
</evidence>
<proteinExistence type="predicted"/>
<feature type="region of interest" description="Disordered" evidence="1">
    <location>
        <begin position="1"/>
        <end position="36"/>
    </location>
</feature>
<dbReference type="PROSITE" id="PS51257">
    <property type="entry name" value="PROKAR_LIPOPROTEIN"/>
    <property type="match status" value="1"/>
</dbReference>
<dbReference type="Proteomes" id="UP000234681">
    <property type="component" value="Chromosome 17"/>
</dbReference>
<protein>
    <submittedName>
        <fullName evidence="2">RCG24290</fullName>
    </submittedName>
</protein>
<dbReference type="AlphaFoldDB" id="A6KAT9"/>
<reference evidence="3" key="1">
    <citation type="submission" date="2005-09" db="EMBL/GenBank/DDBJ databases">
        <authorList>
            <person name="Mural R.J."/>
            <person name="Li P.W."/>
            <person name="Adams M.D."/>
            <person name="Amanatides P.G."/>
            <person name="Baden-Tillson H."/>
            <person name="Barnstead M."/>
            <person name="Chin S.H."/>
            <person name="Dew I."/>
            <person name="Evans C.A."/>
            <person name="Ferriera S."/>
            <person name="Flanigan M."/>
            <person name="Fosler C."/>
            <person name="Glodek A."/>
            <person name="Gu Z."/>
            <person name="Holt R.A."/>
            <person name="Jennings D."/>
            <person name="Kraft C.L."/>
            <person name="Lu F."/>
            <person name="Nguyen T."/>
            <person name="Nusskern D.R."/>
            <person name="Pfannkoch C.M."/>
            <person name="Sitter C."/>
            <person name="Sutton G.G."/>
            <person name="Venter J.C."/>
            <person name="Wang Z."/>
            <person name="Woodage T."/>
            <person name="Zheng X.H."/>
            <person name="Zhong F."/>
        </authorList>
    </citation>
    <scope>NUCLEOTIDE SEQUENCE [LARGE SCALE GENOMIC DNA]</scope>
    <source>
        <strain>BN</strain>
        <strain evidence="3">Sprague-Dawley</strain>
    </source>
</reference>
<sequence length="36" mass="4100">MERNTGRSAQAQNRGMTPNAHVTSGCNSPWKRERRN</sequence>
<evidence type="ECO:0000313" key="2">
    <source>
        <dbReference type="EMBL" id="EDL93997.1"/>
    </source>
</evidence>
<feature type="compositionally biased region" description="Polar residues" evidence="1">
    <location>
        <begin position="1"/>
        <end position="27"/>
    </location>
</feature>
<name>A6KAT9_RAT</name>